<feature type="transmembrane region" description="Helical" evidence="5">
    <location>
        <begin position="297"/>
        <end position="317"/>
    </location>
</feature>
<dbReference type="InterPro" id="IPR005828">
    <property type="entry name" value="MFS_sugar_transport-like"/>
</dbReference>
<dbReference type="AlphaFoldDB" id="A0A8H3YGI0"/>
<dbReference type="InterPro" id="IPR020846">
    <property type="entry name" value="MFS_dom"/>
</dbReference>
<gene>
    <name evidence="7" type="ORF">NliqN6_3098</name>
</gene>
<comment type="caution">
    <text evidence="7">The sequence shown here is derived from an EMBL/GenBank/DDBJ whole genome shotgun (WGS) entry which is preliminary data.</text>
</comment>
<organism evidence="7 8">
    <name type="scientific">Naganishia liquefaciens</name>
    <dbReference type="NCBI Taxonomy" id="104408"/>
    <lineage>
        <taxon>Eukaryota</taxon>
        <taxon>Fungi</taxon>
        <taxon>Dikarya</taxon>
        <taxon>Basidiomycota</taxon>
        <taxon>Agaricomycotina</taxon>
        <taxon>Tremellomycetes</taxon>
        <taxon>Filobasidiales</taxon>
        <taxon>Filobasidiaceae</taxon>
        <taxon>Naganishia</taxon>
    </lineage>
</organism>
<evidence type="ECO:0000256" key="3">
    <source>
        <dbReference type="ARBA" id="ARBA00022989"/>
    </source>
</evidence>
<feature type="transmembrane region" description="Helical" evidence="5">
    <location>
        <begin position="348"/>
        <end position="370"/>
    </location>
</feature>
<proteinExistence type="predicted"/>
<feature type="transmembrane region" description="Helical" evidence="5">
    <location>
        <begin position="423"/>
        <end position="442"/>
    </location>
</feature>
<name>A0A8H3YGI0_9TREE</name>
<keyword evidence="4 5" id="KW-0472">Membrane</keyword>
<protein>
    <recommendedName>
        <fullName evidence="6">Major facilitator superfamily (MFS) profile domain-containing protein</fullName>
    </recommendedName>
</protein>
<keyword evidence="3 5" id="KW-1133">Transmembrane helix</keyword>
<dbReference type="GO" id="GO:0005886">
    <property type="term" value="C:plasma membrane"/>
    <property type="evidence" value="ECO:0007669"/>
    <property type="project" value="TreeGrafter"/>
</dbReference>
<evidence type="ECO:0000256" key="5">
    <source>
        <dbReference type="SAM" id="Phobius"/>
    </source>
</evidence>
<accession>A0A8H3YGI0</accession>
<dbReference type="Gene3D" id="1.20.1250.20">
    <property type="entry name" value="MFS general substrate transporter like domains"/>
    <property type="match status" value="2"/>
</dbReference>
<dbReference type="Pfam" id="PF00083">
    <property type="entry name" value="Sugar_tr"/>
    <property type="match status" value="2"/>
</dbReference>
<dbReference type="Proteomes" id="UP000620104">
    <property type="component" value="Unassembled WGS sequence"/>
</dbReference>
<dbReference type="InterPro" id="IPR036259">
    <property type="entry name" value="MFS_trans_sf"/>
</dbReference>
<dbReference type="PROSITE" id="PS50850">
    <property type="entry name" value="MFS"/>
    <property type="match status" value="1"/>
</dbReference>
<dbReference type="GO" id="GO:0015355">
    <property type="term" value="F:secondary active monocarboxylate transmembrane transporter activity"/>
    <property type="evidence" value="ECO:0007669"/>
    <property type="project" value="TreeGrafter"/>
</dbReference>
<feature type="transmembrane region" description="Helical" evidence="5">
    <location>
        <begin position="179"/>
        <end position="203"/>
    </location>
</feature>
<evidence type="ECO:0000256" key="4">
    <source>
        <dbReference type="ARBA" id="ARBA00023136"/>
    </source>
</evidence>
<dbReference type="OrthoDB" id="5296287at2759"/>
<keyword evidence="8" id="KW-1185">Reference proteome</keyword>
<feature type="transmembrane region" description="Helical" evidence="5">
    <location>
        <begin position="323"/>
        <end position="341"/>
    </location>
</feature>
<evidence type="ECO:0000259" key="6">
    <source>
        <dbReference type="PROSITE" id="PS50850"/>
    </source>
</evidence>
<evidence type="ECO:0000313" key="8">
    <source>
        <dbReference type="Proteomes" id="UP000620104"/>
    </source>
</evidence>
<feature type="transmembrane region" description="Helical" evidence="5">
    <location>
        <begin position="73"/>
        <end position="97"/>
    </location>
</feature>
<dbReference type="CDD" id="cd17316">
    <property type="entry name" value="MFS_SV2_like"/>
    <property type="match status" value="1"/>
</dbReference>
<dbReference type="GO" id="GO:0035879">
    <property type="term" value="P:plasma membrane lactate transport"/>
    <property type="evidence" value="ECO:0007669"/>
    <property type="project" value="TreeGrafter"/>
</dbReference>
<dbReference type="PANTHER" id="PTHR23508:SF10">
    <property type="entry name" value="CARBOXYLIC ACID TRANSPORTER PROTEIN HOMOLOG"/>
    <property type="match status" value="1"/>
</dbReference>
<feature type="transmembrane region" description="Helical" evidence="5">
    <location>
        <begin position="215"/>
        <end position="234"/>
    </location>
</feature>
<evidence type="ECO:0000313" key="7">
    <source>
        <dbReference type="EMBL" id="GHJ86696.1"/>
    </source>
</evidence>
<dbReference type="EMBL" id="BLZA01000019">
    <property type="protein sequence ID" value="GHJ86696.1"/>
    <property type="molecule type" value="Genomic_DNA"/>
</dbReference>
<comment type="subcellular location">
    <subcellularLocation>
        <location evidence="1">Membrane</location>
        <topology evidence="1">Multi-pass membrane protein</topology>
    </subcellularLocation>
</comment>
<dbReference type="SUPFAM" id="SSF103473">
    <property type="entry name" value="MFS general substrate transporter"/>
    <property type="match status" value="1"/>
</dbReference>
<evidence type="ECO:0000256" key="2">
    <source>
        <dbReference type="ARBA" id="ARBA00022692"/>
    </source>
</evidence>
<sequence length="507" mass="54675">MPSNFNNYLHGFLPPKQSREEAIVNPFKILGSISLEGHLLLLSGWLAWTCDGYDYFSVSLTAKLLAKQFDKSTTAITTAITLTLLFRSLGAVIFGLLSDRFGRKWTLVGNLLLIAIFELGSSFCETFGAFLAVRSLFGVAMGGIWGQAANTALENVPVNARGLISGFLQQGYAVGYESLHAFTMVFCLLAIFSSYLIAAVVNLTVVPKTVHSWRALYWVGTGLSVFAALFRACLPESRMFLRAKQESMMRENHNEAGKTKAFLTETKKMLKANWKRAVWAIILETTKEFSSKLASKATIIANCGAVAGGLCFGYASQFSGRRLAIIAAVIFTGAFIPLWILPDTFGKLSAGAFFVQFGVQGAWGVVPILLSEVSPPAYRASFGGIAYQLGNMISAAAAQIEARAGESLRITVRGKDLPDYAKVQGIIIGIVLVGLLITILCGSESHGTHFEEAAVAFEQGAGTQHGKDFIGTAHPAAGKLSQQSTRLEAGQYDAEKVHAEEVHVEKA</sequence>
<feature type="transmembrane region" description="Helical" evidence="5">
    <location>
        <begin position="109"/>
        <end position="133"/>
    </location>
</feature>
<reference evidence="7" key="1">
    <citation type="submission" date="2020-07" db="EMBL/GenBank/DDBJ databases">
        <title>Draft Genome Sequence of a Deep-Sea Yeast, Naganishia (Cryptococcus) liquefaciens strain N6.</title>
        <authorList>
            <person name="Han Y.W."/>
            <person name="Kajitani R."/>
            <person name="Morimoto H."/>
            <person name="Parhat M."/>
            <person name="Tsubouchi H."/>
            <person name="Bakenova O."/>
            <person name="Ogata M."/>
            <person name="Argunhan B."/>
            <person name="Aoki R."/>
            <person name="Kajiwara S."/>
            <person name="Itoh T."/>
            <person name="Iwasaki H."/>
        </authorList>
    </citation>
    <scope>NUCLEOTIDE SEQUENCE</scope>
    <source>
        <strain evidence="7">N6</strain>
    </source>
</reference>
<keyword evidence="2 5" id="KW-0812">Transmembrane</keyword>
<feature type="domain" description="Major facilitator superfamily (MFS) profile" evidence="6">
    <location>
        <begin position="40"/>
        <end position="446"/>
    </location>
</feature>
<dbReference type="PANTHER" id="PTHR23508">
    <property type="entry name" value="CARBOXYLIC ACID TRANSPORTER PROTEIN HOMOLOG"/>
    <property type="match status" value="1"/>
</dbReference>
<evidence type="ECO:0000256" key="1">
    <source>
        <dbReference type="ARBA" id="ARBA00004141"/>
    </source>
</evidence>